<evidence type="ECO:0000313" key="2">
    <source>
        <dbReference type="Proteomes" id="UP000240009"/>
    </source>
</evidence>
<dbReference type="InterPro" id="IPR011047">
    <property type="entry name" value="Quinoprotein_ADH-like_sf"/>
</dbReference>
<dbReference type="Proteomes" id="UP000240009">
    <property type="component" value="Unassembled WGS sequence"/>
</dbReference>
<dbReference type="InterPro" id="IPR011044">
    <property type="entry name" value="Quino_amine_DH_bsu"/>
</dbReference>
<proteinExistence type="predicted"/>
<dbReference type="SUPFAM" id="SSF50969">
    <property type="entry name" value="YVTN repeat-like/Quinoprotein amine dehydrogenase"/>
    <property type="match status" value="2"/>
</dbReference>
<reference evidence="1 2" key="1">
    <citation type="submission" date="2018-02" db="EMBL/GenBank/DDBJ databases">
        <title>Comparative genomes isolates from brazilian mangrove.</title>
        <authorList>
            <person name="Araujo J.E."/>
            <person name="Taketani R.G."/>
            <person name="Silva M.C.P."/>
            <person name="Loureco M.V."/>
            <person name="Andreote F.D."/>
        </authorList>
    </citation>
    <scope>NUCLEOTIDE SEQUENCE [LARGE SCALE GENOMIC DNA]</scope>
    <source>
        <strain evidence="1 2">HEX-2 MGV</strain>
    </source>
</reference>
<dbReference type="InterPro" id="IPR036439">
    <property type="entry name" value="Dockerin_dom_sf"/>
</dbReference>
<dbReference type="SUPFAM" id="SSF75011">
    <property type="entry name" value="3-carboxy-cis,cis-mucoante lactonizing enzyme"/>
    <property type="match status" value="1"/>
</dbReference>
<dbReference type="SUPFAM" id="SSF63446">
    <property type="entry name" value="Type I dockerin domain"/>
    <property type="match status" value="1"/>
</dbReference>
<dbReference type="Gene3D" id="2.130.10.10">
    <property type="entry name" value="YVTN repeat-like/Quinoprotein amine dehydrogenase"/>
    <property type="match status" value="3"/>
</dbReference>
<dbReference type="Gene3D" id="1.10.1330.10">
    <property type="entry name" value="Dockerin domain"/>
    <property type="match status" value="1"/>
</dbReference>
<dbReference type="GO" id="GO:0000272">
    <property type="term" value="P:polysaccharide catabolic process"/>
    <property type="evidence" value="ECO:0007669"/>
    <property type="project" value="InterPro"/>
</dbReference>
<gene>
    <name evidence="1" type="ORF">C5Y96_11655</name>
</gene>
<dbReference type="EMBL" id="PUIA01000035">
    <property type="protein sequence ID" value="PQO33487.1"/>
    <property type="molecule type" value="Genomic_DNA"/>
</dbReference>
<dbReference type="InterPro" id="IPR015943">
    <property type="entry name" value="WD40/YVTN_repeat-like_dom_sf"/>
</dbReference>
<dbReference type="PANTHER" id="PTHR47197:SF3">
    <property type="entry name" value="DIHYDRO-HEME D1 DEHYDROGENASE"/>
    <property type="match status" value="1"/>
</dbReference>
<dbReference type="PANTHER" id="PTHR47197">
    <property type="entry name" value="PROTEIN NIRF"/>
    <property type="match status" value="1"/>
</dbReference>
<dbReference type="PROSITE" id="PS00018">
    <property type="entry name" value="EF_HAND_1"/>
    <property type="match status" value="2"/>
</dbReference>
<dbReference type="InterPro" id="IPR051200">
    <property type="entry name" value="Host-pathogen_enzymatic-act"/>
</dbReference>
<sequence length="1985" mass="216039">MLSGDPVVENSPPTVGTPLYDMVVNSSSMPRLIDLQHLFVDDDDVMISLDSFTNPDVVTPFVSGEQLLLEFSGTLGTSVVTLRGTDSLGESVVSSFQVSVRHGNSSIAATVSDVTSIKPVGTVEHVLSPPDTLHEWEPAALEIWYTVGNDTPDEPFDFGIRFQALDSYFEQPTANATLGSDMTIEHETLYGWHSTFAQIHDLDLSSYLLGDKVLIASFVYPLPAESSGGLPSEQNPEYAGPHTDPLFRVTEAVFIGSKLAVIEPYVASQIAPVVFDANDDGRVGLVDFARFIQSYGKKNDGLQYSVNWDAIQFDFNRDGRVGLADFVLMLDAYGEKIGSDFGVDMPGLTTPIYSADPATALPSSVIPITGTVDQVVDPVNGILYVLTSSGHLERWDYENQTLLDRYEDIAGSPSALEIVPGGEFAIVGEGVDEGRQAILWLVNLADGTKTRWAFSLDSGELGVQDIAMAADGKIFVTTSAYPTHINPIRVIDYQTNSTTKMMRVLAESGVTRTYDHSLIFFQESNGAETSYDATSSSFVPIVSDFDNFDFIRTDHMAISPLDGRFFIYHALHASDLQRERIGRSYVYAPIFDNHRPLLYAVDVETDEVLVMNGNSLEILRRIPIGADVTVDVKVSLSSDSRYLFVSTETDVRQLVTTVPGASLDDLLSPTGHILEGASEDVPPWITIQFDEPVKGVTLDDLTLTQNGGDNLITGHEKLFTIDGGRTWILLGTYDAMSAPGSYVLHLTAIGANITDRGGNQLATDLHQVWTHATDSPGNLPFSLVGVRDQHFDETSGVLYITTEDGTLHRWDVSKQKFLSSIKNVAALPAGLDTTPDGRFAYVGEGQIGNLTGFIYKIDLEDGSKTSYSFDNERVDKGVFDLAVGADGRVVFTVYFYGSGLTKVGFVDNGLVSFTPKFLVDNKHLVTRNHDRSTIYFFSTDKGAAPTITYDVGQRVFIENPNHDLAIGESAYGVSDPTRDIYYAVDFETDEIVAYDAASNYPIMSFAIGENVTRDTYKSEFQIGINEDGSLIFVINEHRLRQVPISVPLGDLVPAVGEFVGVLPRERYDGVGTVFVAFNEVVSGVTWDDLRLTLGGVPIALDDSVSIASADGGLTWSIDGLARFTDAVGDYQLQIVASGSDIFDEAGNHLFWDVITEWKVITPDMGGLYLPFTDIADHHFDPASGLFYLTTNDGSLLRWDPVSQTALETFVDIAESPRGLDVTLDGQYAYIGERFIRGNSGTVWKVDLTDGSKTAIRYHLDSSLEEGVYDVAISADNQVFFTTTFAGSGWNPLRTIDITTNLITKVKDVRQSTSIDRNADGTLLFFQEADSSDGPIFTYDAVGQAFSSSVNTNRFVGGLSAAVNHDGTLIAFFDSVLNESDLSVVSTGVPNVANLAFDPIRNILYVVDFRSLDIVSYDPITLTEFTRRPIGEQVPVSSELSVNGDGSIVFVVNYYGVWQVNFPVPEGDAVPPFAVIEDVLPVERHDEVEAITVRFDQVVTGVTADDFRLTRDGGANLLTGSETVSTTDGGLTWIVEGLSGVTGSIGTYEFMLVAEGAGIENLSAYPFIWDVAITWETIDPNISGFLLQFTDIQDQMVDPVSGILYVTTLDGSLHLWDAQANKRLGSFENVAQRPSGLDTSPDGAFVYVGDALTELGQGFVWKIDLADGSRTRFAYDLGSSGRGVFSLSVAMNGDVFFTTLGSTGAAIYEIDFATGEIINHQRAYRETEIVRSADRSVLLFGEDRNSSDKVFTYDATTEEFSSNLTANANGGGKPAAVNRDGTIAAFQFEIRSGLDFAFDGVIRLENQAGYVFDPTQDILYVADVRNDVIVAFDPINRVAMGTYPIGENLSGYVDLSISRDGSVVFVTTEEGIRGVPVAVPVASAITNSALEGEPVRIAASYESSFLQTQIPIVSGWASSTAEQALSRLILPVGPLPYGITEDDWQRQLGDLNETSMPTDVDEDQYACDVDDLFDEREDSELELLLD</sequence>
<name>A0A2S8FMY0_9BACT</name>
<comment type="caution">
    <text evidence="1">The sequence shown here is derived from an EMBL/GenBank/DDBJ whole genome shotgun (WGS) entry which is preliminary data.</text>
</comment>
<organism evidence="1 2">
    <name type="scientific">Blastopirellula marina</name>
    <dbReference type="NCBI Taxonomy" id="124"/>
    <lineage>
        <taxon>Bacteria</taxon>
        <taxon>Pseudomonadati</taxon>
        <taxon>Planctomycetota</taxon>
        <taxon>Planctomycetia</taxon>
        <taxon>Pirellulales</taxon>
        <taxon>Pirellulaceae</taxon>
        <taxon>Blastopirellula</taxon>
    </lineage>
</organism>
<dbReference type="SUPFAM" id="SSF50998">
    <property type="entry name" value="Quinoprotein alcohol dehydrogenase-like"/>
    <property type="match status" value="1"/>
</dbReference>
<dbReference type="InterPro" id="IPR018247">
    <property type="entry name" value="EF_Hand_1_Ca_BS"/>
</dbReference>
<evidence type="ECO:0000313" key="1">
    <source>
        <dbReference type="EMBL" id="PQO33487.1"/>
    </source>
</evidence>
<evidence type="ECO:0008006" key="3">
    <source>
        <dbReference type="Google" id="ProtNLM"/>
    </source>
</evidence>
<accession>A0A2S8FMY0</accession>
<protein>
    <recommendedName>
        <fullName evidence="3">EF-hand domain-containing protein</fullName>
    </recommendedName>
</protein>